<evidence type="ECO:0000256" key="7">
    <source>
        <dbReference type="ARBA" id="ARBA00022822"/>
    </source>
</evidence>
<dbReference type="Pfam" id="PF00291">
    <property type="entry name" value="PALP"/>
    <property type="match status" value="1"/>
</dbReference>
<dbReference type="InterPro" id="IPR036052">
    <property type="entry name" value="TrpB-like_PALP_sf"/>
</dbReference>
<comment type="catalytic activity">
    <reaction evidence="11 12">
        <text>(1S,2R)-1-C-(indol-3-yl)glycerol 3-phosphate + L-serine = D-glyceraldehyde 3-phosphate + L-tryptophan + H2O</text>
        <dbReference type="Rhea" id="RHEA:10532"/>
        <dbReference type="ChEBI" id="CHEBI:15377"/>
        <dbReference type="ChEBI" id="CHEBI:33384"/>
        <dbReference type="ChEBI" id="CHEBI:57912"/>
        <dbReference type="ChEBI" id="CHEBI:58866"/>
        <dbReference type="ChEBI" id="CHEBI:59776"/>
        <dbReference type="EC" id="4.2.1.20"/>
    </reaction>
</comment>
<keyword evidence="10 12" id="KW-0456">Lyase</keyword>
<keyword evidence="8 12" id="KW-0663">Pyridoxal phosphate</keyword>
<dbReference type="FunFam" id="3.40.50.1100:FF:000001">
    <property type="entry name" value="Tryptophan synthase beta chain"/>
    <property type="match status" value="1"/>
</dbReference>
<evidence type="ECO:0000256" key="10">
    <source>
        <dbReference type="ARBA" id="ARBA00023239"/>
    </source>
</evidence>
<comment type="cofactor">
    <cofactor evidence="1 12">
        <name>pyridoxal 5'-phosphate</name>
        <dbReference type="ChEBI" id="CHEBI:597326"/>
    </cofactor>
</comment>
<evidence type="ECO:0000313" key="15">
    <source>
        <dbReference type="Proteomes" id="UP000183639"/>
    </source>
</evidence>
<dbReference type="NCBIfam" id="TIGR00263">
    <property type="entry name" value="trpB"/>
    <property type="match status" value="1"/>
</dbReference>
<evidence type="ECO:0000256" key="2">
    <source>
        <dbReference type="ARBA" id="ARBA00002786"/>
    </source>
</evidence>
<dbReference type="SUPFAM" id="SSF53686">
    <property type="entry name" value="Tryptophan synthase beta subunit-like PLP-dependent enzymes"/>
    <property type="match status" value="1"/>
</dbReference>
<dbReference type="RefSeq" id="WP_075443991.1">
    <property type="nucleotide sequence ID" value="NZ_FOQK01000014.1"/>
</dbReference>
<gene>
    <name evidence="12" type="primary">trpB</name>
    <name evidence="14" type="ORF">SAMN04487861_11446</name>
</gene>
<keyword evidence="9 12" id="KW-0057">Aromatic amino acid biosynthesis</keyword>
<evidence type="ECO:0000256" key="9">
    <source>
        <dbReference type="ARBA" id="ARBA00023141"/>
    </source>
</evidence>
<dbReference type="GO" id="GO:0005737">
    <property type="term" value="C:cytoplasm"/>
    <property type="evidence" value="ECO:0007669"/>
    <property type="project" value="TreeGrafter"/>
</dbReference>
<evidence type="ECO:0000259" key="13">
    <source>
        <dbReference type="Pfam" id="PF00291"/>
    </source>
</evidence>
<dbReference type="EC" id="4.2.1.20" evidence="12"/>
<dbReference type="PROSITE" id="PS00168">
    <property type="entry name" value="TRP_SYNTHASE_BETA"/>
    <property type="match status" value="1"/>
</dbReference>
<dbReference type="GO" id="GO:0004834">
    <property type="term" value="F:tryptophan synthase activity"/>
    <property type="evidence" value="ECO:0007669"/>
    <property type="project" value="UniProtKB-UniRule"/>
</dbReference>
<dbReference type="PANTHER" id="PTHR48077">
    <property type="entry name" value="TRYPTOPHAN SYNTHASE-RELATED"/>
    <property type="match status" value="1"/>
</dbReference>
<dbReference type="Proteomes" id="UP000183639">
    <property type="component" value="Unassembled WGS sequence"/>
</dbReference>
<evidence type="ECO:0000256" key="3">
    <source>
        <dbReference type="ARBA" id="ARBA00004733"/>
    </source>
</evidence>
<feature type="domain" description="Tryptophan synthase beta chain-like PALP" evidence="13">
    <location>
        <begin position="51"/>
        <end position="377"/>
    </location>
</feature>
<evidence type="ECO:0000256" key="5">
    <source>
        <dbReference type="ARBA" id="ARBA00011270"/>
    </source>
</evidence>
<dbReference type="HAMAP" id="MF_00133">
    <property type="entry name" value="Trp_synth_beta"/>
    <property type="match status" value="1"/>
</dbReference>
<dbReference type="EMBL" id="FOQK01000014">
    <property type="protein sequence ID" value="SFI09252.1"/>
    <property type="molecule type" value="Genomic_DNA"/>
</dbReference>
<evidence type="ECO:0000256" key="4">
    <source>
        <dbReference type="ARBA" id="ARBA00009982"/>
    </source>
</evidence>
<dbReference type="InterPro" id="IPR001926">
    <property type="entry name" value="TrpB-like_PALP"/>
</dbReference>
<feature type="modified residue" description="N6-(pyridoxal phosphate)lysine" evidence="12">
    <location>
        <position position="86"/>
    </location>
</feature>
<proteinExistence type="inferred from homology"/>
<dbReference type="UniPathway" id="UPA00035">
    <property type="reaction ID" value="UER00044"/>
</dbReference>
<dbReference type="AlphaFoldDB" id="A0A1I3FDP0"/>
<protein>
    <recommendedName>
        <fullName evidence="12">Tryptophan synthase beta chain</fullName>
        <ecNumber evidence="12">4.2.1.20</ecNumber>
    </recommendedName>
</protein>
<dbReference type="PANTHER" id="PTHR48077:SF3">
    <property type="entry name" value="TRYPTOPHAN SYNTHASE"/>
    <property type="match status" value="1"/>
</dbReference>
<dbReference type="OrthoDB" id="9766131at2"/>
<comment type="similarity">
    <text evidence="4 12">Belongs to the TrpB family.</text>
</comment>
<evidence type="ECO:0000313" key="14">
    <source>
        <dbReference type="EMBL" id="SFI09252.1"/>
    </source>
</evidence>
<evidence type="ECO:0000256" key="1">
    <source>
        <dbReference type="ARBA" id="ARBA00001933"/>
    </source>
</evidence>
<dbReference type="Gene3D" id="3.40.50.1100">
    <property type="match status" value="2"/>
</dbReference>
<evidence type="ECO:0000256" key="6">
    <source>
        <dbReference type="ARBA" id="ARBA00022605"/>
    </source>
</evidence>
<accession>A0A1I3FDP0</accession>
<evidence type="ECO:0000256" key="8">
    <source>
        <dbReference type="ARBA" id="ARBA00022898"/>
    </source>
</evidence>
<comment type="pathway">
    <text evidence="3 12">Amino-acid biosynthesis; L-tryptophan biosynthesis; L-tryptophan from chorismate: step 5/5.</text>
</comment>
<evidence type="ECO:0000256" key="12">
    <source>
        <dbReference type="HAMAP-Rule" id="MF_00133"/>
    </source>
</evidence>
<sequence>MNTKGRFGQYGGQYVPEIVMPALNELEAAYHRYKNDPEFTEQFRALLREYAGRPTNLYYAEKLTAHYGRAKIFLKREDLLHTGAHKINNALGQALLAKLMGKKRIVAETGAGQHGVASATVAALFGMECHVFMGAVDVERQKLNVFRMKLLGAKVIPVSSGTGTLKDATSEAIRYWATNITDTHYIIGSAVGPHPYPTIVRDFQKVIGEEIREQIKAQTGGLPDYLVACVGGGSNAIGTFYDFRKDSAVRKFGVEAGGRSDGVADNAKTLSGAGEPGILHGAFSYLLQTPDGQVVEAYSISAGLDYPGVGPEHSYYKDENIVKYVSVTDEEALAAFQRLSQIEGIIPALESSHALAYLEKLMPETKAGESVVVCLSGRGDKDVAMVARALGEDIEL</sequence>
<comment type="subunit">
    <text evidence="5 12">Tetramer of two alpha and two beta chains.</text>
</comment>
<reference evidence="14 15" key="1">
    <citation type="submission" date="2016-10" db="EMBL/GenBank/DDBJ databases">
        <authorList>
            <person name="de Groot N.N."/>
        </authorList>
    </citation>
    <scope>NUCLEOTIDE SEQUENCE [LARGE SCALE GENOMIC DNA]</scope>
    <source>
        <strain evidence="14 15">Z108</strain>
    </source>
</reference>
<keyword evidence="6 12" id="KW-0028">Amino-acid biosynthesis</keyword>
<dbReference type="CDD" id="cd06446">
    <property type="entry name" value="Trp-synth_B"/>
    <property type="match status" value="1"/>
</dbReference>
<evidence type="ECO:0000256" key="11">
    <source>
        <dbReference type="ARBA" id="ARBA00049047"/>
    </source>
</evidence>
<dbReference type="InterPro" id="IPR023026">
    <property type="entry name" value="Trp_synth_beta/beta-like"/>
</dbReference>
<dbReference type="PIRSF" id="PIRSF001413">
    <property type="entry name" value="Trp_syn_beta"/>
    <property type="match status" value="1"/>
</dbReference>
<dbReference type="InterPro" id="IPR006653">
    <property type="entry name" value="Trp_synth_b_CS"/>
</dbReference>
<dbReference type="FunFam" id="3.40.50.1100:FF:000004">
    <property type="entry name" value="Tryptophan synthase beta chain"/>
    <property type="match status" value="1"/>
</dbReference>
<organism evidence="14 15">
    <name type="scientific">Selenomonas ruminantium</name>
    <dbReference type="NCBI Taxonomy" id="971"/>
    <lineage>
        <taxon>Bacteria</taxon>
        <taxon>Bacillati</taxon>
        <taxon>Bacillota</taxon>
        <taxon>Negativicutes</taxon>
        <taxon>Selenomonadales</taxon>
        <taxon>Selenomonadaceae</taxon>
        <taxon>Selenomonas</taxon>
    </lineage>
</organism>
<name>A0A1I3FDP0_SELRU</name>
<keyword evidence="7 12" id="KW-0822">Tryptophan biosynthesis</keyword>
<dbReference type="InterPro" id="IPR006654">
    <property type="entry name" value="Trp_synth_beta"/>
</dbReference>
<comment type="function">
    <text evidence="2 12">The beta subunit is responsible for the synthesis of L-tryptophan from indole and L-serine.</text>
</comment>